<keyword evidence="1" id="KW-0472">Membrane</keyword>
<evidence type="ECO:0000313" key="3">
    <source>
        <dbReference type="Proteomes" id="UP000762676"/>
    </source>
</evidence>
<protein>
    <recommendedName>
        <fullName evidence="4">ABC transmembrane type-1 domain-containing protein</fullName>
    </recommendedName>
</protein>
<keyword evidence="3" id="KW-1185">Reference proteome</keyword>
<dbReference type="AlphaFoldDB" id="A0AAV4FL09"/>
<feature type="transmembrane region" description="Helical" evidence="1">
    <location>
        <begin position="12"/>
        <end position="45"/>
    </location>
</feature>
<reference evidence="2 3" key="1">
    <citation type="journal article" date="2021" name="Elife">
        <title>Chloroplast acquisition without the gene transfer in kleptoplastic sea slugs, Plakobranchus ocellatus.</title>
        <authorList>
            <person name="Maeda T."/>
            <person name="Takahashi S."/>
            <person name="Yoshida T."/>
            <person name="Shimamura S."/>
            <person name="Takaki Y."/>
            <person name="Nagai Y."/>
            <person name="Toyoda A."/>
            <person name="Suzuki Y."/>
            <person name="Arimoto A."/>
            <person name="Ishii H."/>
            <person name="Satoh N."/>
            <person name="Nishiyama T."/>
            <person name="Hasebe M."/>
            <person name="Maruyama T."/>
            <person name="Minagawa J."/>
            <person name="Obokata J."/>
            <person name="Shigenobu S."/>
        </authorList>
    </citation>
    <scope>NUCLEOTIDE SEQUENCE [LARGE SCALE GENOMIC DNA]</scope>
</reference>
<evidence type="ECO:0000313" key="2">
    <source>
        <dbReference type="EMBL" id="GFR73977.1"/>
    </source>
</evidence>
<proteinExistence type="predicted"/>
<keyword evidence="1" id="KW-1133">Transmembrane helix</keyword>
<dbReference type="EMBL" id="BMAT01000828">
    <property type="protein sequence ID" value="GFR73977.1"/>
    <property type="molecule type" value="Genomic_DNA"/>
</dbReference>
<keyword evidence="1" id="KW-0812">Transmembrane</keyword>
<evidence type="ECO:0000256" key="1">
    <source>
        <dbReference type="SAM" id="Phobius"/>
    </source>
</evidence>
<evidence type="ECO:0008006" key="4">
    <source>
        <dbReference type="Google" id="ProtNLM"/>
    </source>
</evidence>
<gene>
    <name evidence="2" type="ORF">ElyMa_000418500</name>
</gene>
<organism evidence="2 3">
    <name type="scientific">Elysia marginata</name>
    <dbReference type="NCBI Taxonomy" id="1093978"/>
    <lineage>
        <taxon>Eukaryota</taxon>
        <taxon>Metazoa</taxon>
        <taxon>Spiralia</taxon>
        <taxon>Lophotrochozoa</taxon>
        <taxon>Mollusca</taxon>
        <taxon>Gastropoda</taxon>
        <taxon>Heterobranchia</taxon>
        <taxon>Euthyneura</taxon>
        <taxon>Panpulmonata</taxon>
        <taxon>Sacoglossa</taxon>
        <taxon>Placobranchoidea</taxon>
        <taxon>Plakobranchidae</taxon>
        <taxon>Elysia</taxon>
    </lineage>
</organism>
<comment type="caution">
    <text evidence="2">The sequence shown here is derived from an EMBL/GenBank/DDBJ whole genome shotgun (WGS) entry which is preliminary data.</text>
</comment>
<sequence length="83" mass="9032">MLRKMAVKEKVVVVVVVMVMVVAVVAIIVVVVLVVMVMVVAVALVVLMKCIHTILKGDILEKQNLLTAGSAFHQELTLWQPAL</sequence>
<name>A0AAV4FL09_9GAST</name>
<accession>A0AAV4FL09</accession>
<dbReference type="Proteomes" id="UP000762676">
    <property type="component" value="Unassembled WGS sequence"/>
</dbReference>